<reference evidence="2" key="1">
    <citation type="submission" date="2018-01" db="EMBL/GenBank/DDBJ databases">
        <authorList>
            <person name="Mao J.F."/>
        </authorList>
    </citation>
    <scope>NUCLEOTIDE SEQUENCE</scope>
    <source>
        <strain evidence="2">Huo1</strain>
        <tissue evidence="2">Leaf</tissue>
    </source>
</reference>
<comment type="caution">
    <text evidence="2">The sequence shown here is derived from an EMBL/GenBank/DDBJ whole genome shotgun (WGS) entry which is preliminary data.</text>
</comment>
<evidence type="ECO:0000313" key="2">
    <source>
        <dbReference type="EMBL" id="KAG6397832.1"/>
    </source>
</evidence>
<dbReference type="Proteomes" id="UP000298416">
    <property type="component" value="Unassembled WGS sequence"/>
</dbReference>
<evidence type="ECO:0000313" key="3">
    <source>
        <dbReference type="Proteomes" id="UP000298416"/>
    </source>
</evidence>
<gene>
    <name evidence="2" type="ORF">SASPL_139281</name>
</gene>
<protein>
    <recommendedName>
        <fullName evidence="4">NAC domain-containing protein</fullName>
    </recommendedName>
</protein>
<feature type="region of interest" description="Disordered" evidence="1">
    <location>
        <begin position="72"/>
        <end position="99"/>
    </location>
</feature>
<evidence type="ECO:0008006" key="4">
    <source>
        <dbReference type="Google" id="ProtNLM"/>
    </source>
</evidence>
<sequence>MKSEDWGEGKGMVLLHPPRPTDRLLEIHREIYSGKLVGMKNFYHGDKTDWAMHEYRLQPNFANYHYYSGAGKKRPTEVSSPSSASLLEPSTEHVPCFSNHNSDPEILPSSYAPIPAFPSLRSLHENLQLPLFFTPPPTAHQINVGHKVEGSELDCFWS</sequence>
<dbReference type="GO" id="GO:0003677">
    <property type="term" value="F:DNA binding"/>
    <property type="evidence" value="ECO:0007669"/>
    <property type="project" value="InterPro"/>
</dbReference>
<dbReference type="AlphaFoldDB" id="A0A8X8ZAV1"/>
<evidence type="ECO:0000256" key="1">
    <source>
        <dbReference type="SAM" id="MobiDB-lite"/>
    </source>
</evidence>
<dbReference type="InterPro" id="IPR036093">
    <property type="entry name" value="NAC_dom_sf"/>
</dbReference>
<organism evidence="2">
    <name type="scientific">Salvia splendens</name>
    <name type="common">Scarlet sage</name>
    <dbReference type="NCBI Taxonomy" id="180675"/>
    <lineage>
        <taxon>Eukaryota</taxon>
        <taxon>Viridiplantae</taxon>
        <taxon>Streptophyta</taxon>
        <taxon>Embryophyta</taxon>
        <taxon>Tracheophyta</taxon>
        <taxon>Spermatophyta</taxon>
        <taxon>Magnoliopsida</taxon>
        <taxon>eudicotyledons</taxon>
        <taxon>Gunneridae</taxon>
        <taxon>Pentapetalae</taxon>
        <taxon>asterids</taxon>
        <taxon>lamiids</taxon>
        <taxon>Lamiales</taxon>
        <taxon>Lamiaceae</taxon>
        <taxon>Nepetoideae</taxon>
        <taxon>Mentheae</taxon>
        <taxon>Salviinae</taxon>
        <taxon>Salvia</taxon>
        <taxon>Salvia subgen. Calosphace</taxon>
        <taxon>core Calosphace</taxon>
    </lineage>
</organism>
<dbReference type="EMBL" id="PNBA02000015">
    <property type="protein sequence ID" value="KAG6397832.1"/>
    <property type="molecule type" value="Genomic_DNA"/>
</dbReference>
<feature type="compositionally biased region" description="Low complexity" evidence="1">
    <location>
        <begin position="77"/>
        <end position="89"/>
    </location>
</feature>
<keyword evidence="3" id="KW-1185">Reference proteome</keyword>
<proteinExistence type="predicted"/>
<dbReference type="GO" id="GO:0006355">
    <property type="term" value="P:regulation of DNA-templated transcription"/>
    <property type="evidence" value="ECO:0007669"/>
    <property type="project" value="InterPro"/>
</dbReference>
<accession>A0A8X8ZAV1</accession>
<name>A0A8X8ZAV1_SALSN</name>
<dbReference type="SUPFAM" id="SSF101941">
    <property type="entry name" value="NAC domain"/>
    <property type="match status" value="1"/>
</dbReference>
<reference evidence="2" key="2">
    <citation type="submission" date="2020-08" db="EMBL/GenBank/DDBJ databases">
        <title>Plant Genome Project.</title>
        <authorList>
            <person name="Zhang R.-G."/>
        </authorList>
    </citation>
    <scope>NUCLEOTIDE SEQUENCE</scope>
    <source>
        <strain evidence="2">Huo1</strain>
        <tissue evidence="2">Leaf</tissue>
    </source>
</reference>